<reference evidence="2" key="1">
    <citation type="journal article" date="2015" name="MBio">
        <title>Genome-Resolved Metagenomic Analysis Reveals Roles for Candidate Phyla and Other Microbial Community Members in Biogeochemical Transformations in Oil Reservoirs.</title>
        <authorList>
            <person name="Hu P."/>
            <person name="Tom L."/>
            <person name="Singh A."/>
            <person name="Thomas B.C."/>
            <person name="Baker B.J."/>
            <person name="Piceno Y.M."/>
            <person name="Andersen G.L."/>
            <person name="Banfield J.F."/>
        </authorList>
    </citation>
    <scope>NUCLEOTIDE SEQUENCE [LARGE SCALE GENOMIC DNA]</scope>
</reference>
<dbReference type="EMBL" id="LGGI01000003">
    <property type="protein sequence ID" value="KUK67572.1"/>
    <property type="molecule type" value="Genomic_DNA"/>
</dbReference>
<dbReference type="Proteomes" id="UP000053469">
    <property type="component" value="Unassembled WGS sequence"/>
</dbReference>
<proteinExistence type="predicted"/>
<name>A0A117LU42_9BACT</name>
<comment type="caution">
    <text evidence="1">The sequence shown here is derived from an EMBL/GenBank/DDBJ whole genome shotgun (WGS) entry which is preliminary data.</text>
</comment>
<organism evidence="1 2">
    <name type="scientific">candidate division WS6 bacterium 36_33</name>
    <dbReference type="NCBI Taxonomy" id="1641388"/>
    <lineage>
        <taxon>Bacteria</taxon>
        <taxon>Candidatus Dojkabacteria</taxon>
    </lineage>
</organism>
<evidence type="ECO:0000313" key="1">
    <source>
        <dbReference type="EMBL" id="KUK67572.1"/>
    </source>
</evidence>
<evidence type="ECO:0000313" key="2">
    <source>
        <dbReference type="Proteomes" id="UP000053469"/>
    </source>
</evidence>
<accession>A0A117LU42</accession>
<sequence length="238" mass="27942">MEYSNLENDNDYKTKLLLDFVEDISPLIFSSTITDDNVSKHNGLSGLDQVILFETGKYLDDIYNLDFVRAAILVQVAFMKKELEEDLMDEEDMFDDVFKELYEEDENLDNEDSKDEGDPYKGKPYIDDGYYSYEDDIDDYDNKYRKKYYDYGFDDERFQAKIRRIAIGTLAGEITTDNPSEINGLTGYEQALYYVAHLLPAENEEERKKIVEKIDRKVQAYYIDFEGGYDLISMVENY</sequence>
<gene>
    <name evidence="1" type="ORF">XD87_0050</name>
</gene>
<dbReference type="AlphaFoldDB" id="A0A117LU42"/>
<protein>
    <submittedName>
        <fullName evidence="1">Uncharacterized protein</fullName>
    </submittedName>
</protein>